<dbReference type="STRING" id="525909.Afer_0247"/>
<dbReference type="EMBL" id="CP001631">
    <property type="protein sequence ID" value="ACU53216.1"/>
    <property type="molecule type" value="Genomic_DNA"/>
</dbReference>
<dbReference type="KEGG" id="afo:Afer_0247"/>
<name>C7M2H2_ACIFD</name>
<keyword evidence="2" id="KW-1185">Reference proteome</keyword>
<evidence type="ECO:0000313" key="1">
    <source>
        <dbReference type="EMBL" id="ACU53216.1"/>
    </source>
</evidence>
<protein>
    <submittedName>
        <fullName evidence="1">Uncharacterized protein</fullName>
    </submittedName>
</protein>
<evidence type="ECO:0000313" key="2">
    <source>
        <dbReference type="Proteomes" id="UP000000771"/>
    </source>
</evidence>
<dbReference type="Proteomes" id="UP000000771">
    <property type="component" value="Chromosome"/>
</dbReference>
<accession>C7M2H2</accession>
<reference evidence="1 2" key="1">
    <citation type="journal article" date="2009" name="Stand. Genomic Sci.">
        <title>Complete genome sequence of Acidimicrobium ferrooxidans type strain (ICP).</title>
        <authorList>
            <person name="Clum A."/>
            <person name="Nolan M."/>
            <person name="Lang E."/>
            <person name="Glavina Del Rio T."/>
            <person name="Tice H."/>
            <person name="Copeland A."/>
            <person name="Cheng J.F."/>
            <person name="Lucas S."/>
            <person name="Chen F."/>
            <person name="Bruce D."/>
            <person name="Goodwin L."/>
            <person name="Pitluck S."/>
            <person name="Ivanova N."/>
            <person name="Mavrommatis K."/>
            <person name="Mikhailova N."/>
            <person name="Pati A."/>
            <person name="Chen A."/>
            <person name="Palaniappan K."/>
            <person name="Goker M."/>
            <person name="Spring S."/>
            <person name="Land M."/>
            <person name="Hauser L."/>
            <person name="Chang Y.J."/>
            <person name="Jeffries C.C."/>
            <person name="Chain P."/>
            <person name="Bristow J."/>
            <person name="Eisen J.A."/>
            <person name="Markowitz V."/>
            <person name="Hugenholtz P."/>
            <person name="Kyrpides N.C."/>
            <person name="Klenk H.P."/>
            <person name="Lapidus A."/>
        </authorList>
    </citation>
    <scope>NUCLEOTIDE SEQUENCE [LARGE SCALE GENOMIC DNA]</scope>
    <source>
        <strain evidence="2">DSM 10331 / JCM 15462 / NBRC 103882 / ICP</strain>
    </source>
</reference>
<proteinExistence type="predicted"/>
<gene>
    <name evidence="1" type="ordered locus">Afer_0247</name>
</gene>
<sequence>MTDELRPRWLGGGDWWLPLAEVSELIRRLSAVLIDLARVCADARLPDVLVRASFECSRVLGGHAGELAHLDLHPQPDLLQPVALDGNDAFAALRDRLVEIAPTEEALDVDRWRETLRVGFDELELVARGLGSSSGTGQTNLAAWARELGSSLATWREQLGIDGSVGTNGRDR</sequence>
<dbReference type="AlphaFoldDB" id="C7M2H2"/>
<dbReference type="HOGENOM" id="CLU_1551960_0_0_11"/>
<organism evidence="1 2">
    <name type="scientific">Acidimicrobium ferrooxidans (strain DSM 10331 / JCM 15462 / NBRC 103882 / ICP)</name>
    <dbReference type="NCBI Taxonomy" id="525909"/>
    <lineage>
        <taxon>Bacteria</taxon>
        <taxon>Bacillati</taxon>
        <taxon>Actinomycetota</taxon>
        <taxon>Acidimicrobiia</taxon>
        <taxon>Acidimicrobiales</taxon>
        <taxon>Acidimicrobiaceae</taxon>
        <taxon>Acidimicrobium</taxon>
    </lineage>
</organism>